<evidence type="ECO:0000256" key="6">
    <source>
        <dbReference type="SAM" id="SignalP"/>
    </source>
</evidence>
<name>A0A0L8VE16_9BACT</name>
<evidence type="ECO:0000259" key="7">
    <source>
        <dbReference type="Pfam" id="PF07980"/>
    </source>
</evidence>
<accession>A0A0L8VE16</accession>
<evidence type="ECO:0000256" key="2">
    <source>
        <dbReference type="ARBA" id="ARBA00006275"/>
    </source>
</evidence>
<dbReference type="PATRIC" id="fig|1409788.3.peg.599"/>
<dbReference type="Gene3D" id="1.25.40.390">
    <property type="match status" value="1"/>
</dbReference>
<dbReference type="STRING" id="1409788.NC99_05850"/>
<dbReference type="SUPFAM" id="SSF48452">
    <property type="entry name" value="TPR-like"/>
    <property type="match status" value="1"/>
</dbReference>
<dbReference type="InterPro" id="IPR011990">
    <property type="entry name" value="TPR-like_helical_dom_sf"/>
</dbReference>
<keyword evidence="9" id="KW-1185">Reference proteome</keyword>
<keyword evidence="5" id="KW-0998">Cell outer membrane</keyword>
<comment type="caution">
    <text evidence="8">The sequence shown here is derived from an EMBL/GenBank/DDBJ whole genome shotgun (WGS) entry which is preliminary data.</text>
</comment>
<dbReference type="AlphaFoldDB" id="A0A0L8VE16"/>
<gene>
    <name evidence="8" type="ORF">NC99_05850</name>
</gene>
<keyword evidence="3 6" id="KW-0732">Signal</keyword>
<comment type="similarity">
    <text evidence="2">Belongs to the SusD family.</text>
</comment>
<feature type="signal peptide" evidence="6">
    <location>
        <begin position="1"/>
        <end position="26"/>
    </location>
</feature>
<evidence type="ECO:0000256" key="4">
    <source>
        <dbReference type="ARBA" id="ARBA00023136"/>
    </source>
</evidence>
<dbReference type="Proteomes" id="UP000036958">
    <property type="component" value="Unassembled WGS sequence"/>
</dbReference>
<evidence type="ECO:0000256" key="1">
    <source>
        <dbReference type="ARBA" id="ARBA00004442"/>
    </source>
</evidence>
<sequence>MKTEMKNTIKLALLAFSMLLSWSCTDLEEKILDESLSGGALESDLVQGAVAPAYGMLPEFYRHTRYFAVQEISADEAILPYRGGRDWGDNGIYIELHQHTYTPVHSNVRQCWDYLTVMISRTVLAINVLTPLAETDAEARVFLAEVKGLRAFYNMIVLDLWGIAFQKDEAGELSTILRGNDAVEYIRTEFESVIDDLRTDVGPGRLTKGGAWALLARLHLNAAVWRDPYSTNFDFTTADMDKVIEYANLVINSGQYELSPEYFAVFDNDNHTNSELVFAVDQRPDLNGHNRMSYFSMSDNFYGNPLYPQANGTDGAAITSDFYQSWVQAYGDVDPAEADARFFWEAMVVPEDSCIAAEDFEVNRGIYRGLQFGLQNNGRRLPFIMCDDGRYKIGKLRDWRRAEANAYVDFEEEINFTPEGSDYNTGFRVEKYQWSKSSDDGRNKGEADLVIVRLADLYMMRAEAKLRKGDAPGALADVNLVRASRTARPDVTPPPLAEMTEDILFRERGFEFYWEHQRRTDMIRFGKYEDTWTEKTNSDVQRRLFPIPQAAIDGASDTPGYLVQNPSY</sequence>
<evidence type="ECO:0000256" key="3">
    <source>
        <dbReference type="ARBA" id="ARBA00022729"/>
    </source>
</evidence>
<evidence type="ECO:0000313" key="9">
    <source>
        <dbReference type="Proteomes" id="UP000036958"/>
    </source>
</evidence>
<proteinExistence type="inferred from homology"/>
<evidence type="ECO:0000256" key="5">
    <source>
        <dbReference type="ARBA" id="ARBA00023237"/>
    </source>
</evidence>
<feature type="domain" description="RagB/SusD" evidence="7">
    <location>
        <begin position="399"/>
        <end position="537"/>
    </location>
</feature>
<dbReference type="OrthoDB" id="5694214at2"/>
<protein>
    <submittedName>
        <fullName evidence="8">Carbohydrate-binding protein SusD</fullName>
    </submittedName>
</protein>
<keyword evidence="4" id="KW-0472">Membrane</keyword>
<organism evidence="8 9">
    <name type="scientific">Sunxiuqinia dokdonensis</name>
    <dbReference type="NCBI Taxonomy" id="1409788"/>
    <lineage>
        <taxon>Bacteria</taxon>
        <taxon>Pseudomonadati</taxon>
        <taxon>Bacteroidota</taxon>
        <taxon>Bacteroidia</taxon>
        <taxon>Marinilabiliales</taxon>
        <taxon>Prolixibacteraceae</taxon>
        <taxon>Sunxiuqinia</taxon>
    </lineage>
</organism>
<dbReference type="Pfam" id="PF07980">
    <property type="entry name" value="SusD_RagB"/>
    <property type="match status" value="1"/>
</dbReference>
<comment type="subcellular location">
    <subcellularLocation>
        <location evidence="1">Cell outer membrane</location>
    </subcellularLocation>
</comment>
<dbReference type="GO" id="GO:0009279">
    <property type="term" value="C:cell outer membrane"/>
    <property type="evidence" value="ECO:0007669"/>
    <property type="project" value="UniProtKB-SubCell"/>
</dbReference>
<reference evidence="9" key="1">
    <citation type="submission" date="2015-07" db="EMBL/GenBank/DDBJ databases">
        <title>Genome sequencing of Sunxiuqinia dokdonensis strain SK.</title>
        <authorList>
            <person name="Ahn S."/>
            <person name="Kim B.-C."/>
        </authorList>
    </citation>
    <scope>NUCLEOTIDE SEQUENCE [LARGE SCALE GENOMIC DNA]</scope>
    <source>
        <strain evidence="9">SK</strain>
    </source>
</reference>
<feature type="chain" id="PRO_5005591420" evidence="6">
    <location>
        <begin position="27"/>
        <end position="568"/>
    </location>
</feature>
<dbReference type="EMBL" id="LGIA01000024">
    <property type="protein sequence ID" value="KOH46608.1"/>
    <property type="molecule type" value="Genomic_DNA"/>
</dbReference>
<dbReference type="InterPro" id="IPR012944">
    <property type="entry name" value="SusD_RagB_dom"/>
</dbReference>
<evidence type="ECO:0000313" key="8">
    <source>
        <dbReference type="EMBL" id="KOH46608.1"/>
    </source>
</evidence>